<sequence>MPLEINERKQLRSQLMIELYNHYFESGGKSFHTTREELVEDREKDLAYNYLIEKGFISADRQGNLRPTTNGIDYVEK</sequence>
<proteinExistence type="predicted"/>
<organism evidence="1 2">
    <name type="scientific">Neobacillus massiliamazoniensis</name>
    <dbReference type="NCBI Taxonomy" id="1499688"/>
    <lineage>
        <taxon>Bacteria</taxon>
        <taxon>Bacillati</taxon>
        <taxon>Bacillota</taxon>
        <taxon>Bacilli</taxon>
        <taxon>Bacillales</taxon>
        <taxon>Bacillaceae</taxon>
        <taxon>Neobacillus</taxon>
    </lineage>
</organism>
<name>A0A0U1NQK5_9BACI</name>
<keyword evidence="2" id="KW-1185">Reference proteome</keyword>
<reference evidence="2" key="1">
    <citation type="submission" date="2015-05" db="EMBL/GenBank/DDBJ databases">
        <authorList>
            <person name="Urmite Genomes"/>
        </authorList>
    </citation>
    <scope>NUCLEOTIDE SEQUENCE [LARGE SCALE GENOMIC DNA]</scope>
    <source>
        <strain evidence="2">LF1</strain>
    </source>
</reference>
<dbReference type="RefSeq" id="WP_090629666.1">
    <property type="nucleotide sequence ID" value="NZ_CVRB01000001.1"/>
</dbReference>
<dbReference type="OrthoDB" id="2622128at2"/>
<protein>
    <submittedName>
        <fullName evidence="1">Uncharacterized protein</fullName>
    </submittedName>
</protein>
<evidence type="ECO:0000313" key="1">
    <source>
        <dbReference type="EMBL" id="CRK80319.1"/>
    </source>
</evidence>
<evidence type="ECO:0000313" key="2">
    <source>
        <dbReference type="Proteomes" id="UP000199087"/>
    </source>
</evidence>
<dbReference type="Proteomes" id="UP000199087">
    <property type="component" value="Unassembled WGS sequence"/>
</dbReference>
<dbReference type="AlphaFoldDB" id="A0A0U1NQK5"/>
<gene>
    <name evidence="1" type="ORF">BN000_00200</name>
</gene>
<dbReference type="EMBL" id="CVRB01000001">
    <property type="protein sequence ID" value="CRK80319.1"/>
    <property type="molecule type" value="Genomic_DNA"/>
</dbReference>
<dbReference type="STRING" id="1499688.BN000_00200"/>
<accession>A0A0U1NQK5</accession>